<comment type="caution">
    <text evidence="7">The sequence shown here is derived from an EMBL/GenBank/DDBJ whole genome shotgun (WGS) entry which is preliminary data.</text>
</comment>
<organism evidence="7 8">
    <name type="scientific">Polytolypa hystricis (strain UAMH7299)</name>
    <dbReference type="NCBI Taxonomy" id="1447883"/>
    <lineage>
        <taxon>Eukaryota</taxon>
        <taxon>Fungi</taxon>
        <taxon>Dikarya</taxon>
        <taxon>Ascomycota</taxon>
        <taxon>Pezizomycotina</taxon>
        <taxon>Eurotiomycetes</taxon>
        <taxon>Eurotiomycetidae</taxon>
        <taxon>Onygenales</taxon>
        <taxon>Onygenales incertae sedis</taxon>
        <taxon>Polytolypa</taxon>
    </lineage>
</organism>
<reference evidence="7 8" key="1">
    <citation type="submission" date="2017-10" db="EMBL/GenBank/DDBJ databases">
        <title>Comparative genomics in systemic dimorphic fungi from Ajellomycetaceae.</title>
        <authorList>
            <person name="Munoz J.F."/>
            <person name="Mcewen J.G."/>
            <person name="Clay O.K."/>
            <person name="Cuomo C.A."/>
        </authorList>
    </citation>
    <scope>NUCLEOTIDE SEQUENCE [LARGE SCALE GENOMIC DNA]</scope>
    <source>
        <strain evidence="7 8">UAMH7299</strain>
    </source>
</reference>
<dbReference type="GO" id="GO:0008270">
    <property type="term" value="F:zinc ion binding"/>
    <property type="evidence" value="ECO:0007669"/>
    <property type="project" value="UniProtKB-KW"/>
</dbReference>
<dbReference type="AlphaFoldDB" id="A0A2B7Y0S7"/>
<dbReference type="InterPro" id="IPR002893">
    <property type="entry name" value="Znf_MYND"/>
</dbReference>
<evidence type="ECO:0000313" key="8">
    <source>
        <dbReference type="Proteomes" id="UP000224634"/>
    </source>
</evidence>
<keyword evidence="1" id="KW-0479">Metal-binding</keyword>
<dbReference type="EMBL" id="PDNA01000090">
    <property type="protein sequence ID" value="PGH14769.1"/>
    <property type="molecule type" value="Genomic_DNA"/>
</dbReference>
<accession>A0A2B7Y0S7</accession>
<feature type="domain" description="MYND-type" evidence="6">
    <location>
        <begin position="90"/>
        <end position="126"/>
    </location>
</feature>
<evidence type="ECO:0000256" key="2">
    <source>
        <dbReference type="ARBA" id="ARBA00022771"/>
    </source>
</evidence>
<keyword evidence="2" id="KW-0863">Zinc-finger</keyword>
<evidence type="ECO:0000256" key="4">
    <source>
        <dbReference type="SAM" id="Coils"/>
    </source>
</evidence>
<gene>
    <name evidence="7" type="ORF">AJ80_05813</name>
</gene>
<keyword evidence="4" id="KW-0175">Coiled coil</keyword>
<protein>
    <recommendedName>
        <fullName evidence="6">MYND-type domain-containing protein</fullName>
    </recommendedName>
</protein>
<dbReference type="STRING" id="1447883.A0A2B7Y0S7"/>
<dbReference type="OrthoDB" id="4851849at2759"/>
<evidence type="ECO:0000256" key="3">
    <source>
        <dbReference type="ARBA" id="ARBA00022833"/>
    </source>
</evidence>
<evidence type="ECO:0000256" key="1">
    <source>
        <dbReference type="ARBA" id="ARBA00022723"/>
    </source>
</evidence>
<feature type="coiled-coil region" evidence="4">
    <location>
        <begin position="17"/>
        <end position="45"/>
    </location>
</feature>
<keyword evidence="3" id="KW-0862">Zinc</keyword>
<keyword evidence="8" id="KW-1185">Reference proteome</keyword>
<evidence type="ECO:0000313" key="7">
    <source>
        <dbReference type="EMBL" id="PGH14769.1"/>
    </source>
</evidence>
<sequence>MQKRPSLVEPAFSAIKTRKLLANKAAAERRRLKAEQERVAEAFKRLSLEKSASKFQNPNDISRSEHGRAIPEDSEPLGEGGRDEYGLDECISCTRLTDRKCSVCNRGFYCSESCEEKRTGRHLFNCTKRPLTSADYLCDSVVKDMLPEDEDVLADFSFNALSSYADCPNFWGSIGAVANIKKYFFKIPEKSRGGYSSWFLNHNHILDRAVTKEEAAKTTVSSFYDQARLYLDSEDQLKLPNELKPEAKESQKLLLGDKLFDDVHRSRWFAGFARPKTQTAIFTEFWQAYESGTLIRLMDSKSLKDERMRFPFLEGFLSVPPAGPHPSVWSLKQFLAVEDPAAYPPIPAIQVDYGFRNCRTFEETCILMEVYKRLLLEADPLELHEACLDGQLFEFAQEFHTMDERYGELMRNIYPLGE</sequence>
<evidence type="ECO:0000259" key="6">
    <source>
        <dbReference type="PROSITE" id="PS01360"/>
    </source>
</evidence>
<feature type="region of interest" description="Disordered" evidence="5">
    <location>
        <begin position="54"/>
        <end position="80"/>
    </location>
</feature>
<evidence type="ECO:0000256" key="5">
    <source>
        <dbReference type="SAM" id="MobiDB-lite"/>
    </source>
</evidence>
<proteinExistence type="predicted"/>
<dbReference type="SUPFAM" id="SSF144232">
    <property type="entry name" value="HIT/MYND zinc finger-like"/>
    <property type="match status" value="1"/>
</dbReference>
<dbReference type="Proteomes" id="UP000224634">
    <property type="component" value="Unassembled WGS sequence"/>
</dbReference>
<dbReference type="PROSITE" id="PS01360">
    <property type="entry name" value="ZF_MYND_1"/>
    <property type="match status" value="1"/>
</dbReference>
<name>A0A2B7Y0S7_POLH7</name>
<feature type="compositionally biased region" description="Basic and acidic residues" evidence="5">
    <location>
        <begin position="62"/>
        <end position="71"/>
    </location>
</feature>